<protein>
    <submittedName>
        <fullName evidence="2">Uncharacterized protein</fullName>
    </submittedName>
</protein>
<reference evidence="2 3" key="1">
    <citation type="submission" date="2018-10" db="EMBL/GenBank/DDBJ databases">
        <title>Ulvibacterium marinum gen. nov., sp. nov., a novel marine bacterium of the family Flavobacteriaceae, isolated from a culture of the green alga Ulva prolifera.</title>
        <authorList>
            <person name="Zhang Z."/>
        </authorList>
    </citation>
    <scope>NUCLEOTIDE SEQUENCE [LARGE SCALE GENOMIC DNA]</scope>
    <source>
        <strain evidence="2 3">CCMM003</strain>
    </source>
</reference>
<dbReference type="AlphaFoldDB" id="A0A3B0CD49"/>
<dbReference type="Proteomes" id="UP000276603">
    <property type="component" value="Unassembled WGS sequence"/>
</dbReference>
<evidence type="ECO:0000313" key="2">
    <source>
        <dbReference type="EMBL" id="RKN81807.1"/>
    </source>
</evidence>
<comment type="caution">
    <text evidence="2">The sequence shown here is derived from an EMBL/GenBank/DDBJ whole genome shotgun (WGS) entry which is preliminary data.</text>
</comment>
<keyword evidence="3" id="KW-1185">Reference proteome</keyword>
<organism evidence="2 3">
    <name type="scientific">Ulvibacterium marinum</name>
    <dbReference type="NCBI Taxonomy" id="2419782"/>
    <lineage>
        <taxon>Bacteria</taxon>
        <taxon>Pseudomonadati</taxon>
        <taxon>Bacteroidota</taxon>
        <taxon>Flavobacteriia</taxon>
        <taxon>Flavobacteriales</taxon>
        <taxon>Flavobacteriaceae</taxon>
        <taxon>Ulvibacterium</taxon>
    </lineage>
</organism>
<evidence type="ECO:0000313" key="3">
    <source>
        <dbReference type="Proteomes" id="UP000276603"/>
    </source>
</evidence>
<name>A0A3B0CD49_9FLAO</name>
<feature type="compositionally biased region" description="Pro residues" evidence="1">
    <location>
        <begin position="43"/>
        <end position="57"/>
    </location>
</feature>
<gene>
    <name evidence="2" type="ORF">D7Z94_13045</name>
</gene>
<evidence type="ECO:0000256" key="1">
    <source>
        <dbReference type="SAM" id="MobiDB-lite"/>
    </source>
</evidence>
<sequence>MNRKAFLSLAGKGGLPRKRKVGKGRSKAPAEQIQSKWPATRTTPPPPSAPAPWPDHLPLPGEGPAKDRPTGLQGNLCSLELKYRMNRRAFLSLVGKGTKP</sequence>
<feature type="region of interest" description="Disordered" evidence="1">
    <location>
        <begin position="1"/>
        <end position="73"/>
    </location>
</feature>
<feature type="compositionally biased region" description="Basic residues" evidence="1">
    <location>
        <begin position="15"/>
        <end position="26"/>
    </location>
</feature>
<dbReference type="EMBL" id="RBCJ01000002">
    <property type="protein sequence ID" value="RKN81807.1"/>
    <property type="molecule type" value="Genomic_DNA"/>
</dbReference>
<proteinExistence type="predicted"/>
<accession>A0A3B0CD49</accession>
<dbReference type="RefSeq" id="WP_120711961.1">
    <property type="nucleotide sequence ID" value="NZ_RBCJ01000002.1"/>
</dbReference>